<reference evidence="1 2" key="1">
    <citation type="submission" date="2016-10" db="EMBL/GenBank/DDBJ databases">
        <title>The Draft Genome Sequence of Actinokineospora bangkokensis 44EHWT reveals the biosynthetic pathway of antifungal compounds Thailandins with unusual extender unit butylmalonyl-CoA.</title>
        <authorList>
            <person name="Greule A."/>
            <person name="Intra B."/>
            <person name="Flemming S."/>
            <person name="Rommel M.G."/>
            <person name="Panbangred W."/>
            <person name="Bechthold A."/>
        </authorList>
    </citation>
    <scope>NUCLEOTIDE SEQUENCE [LARGE SCALE GENOMIC DNA]</scope>
    <source>
        <strain evidence="1 2">44EHW</strain>
    </source>
</reference>
<gene>
    <name evidence="1" type="ORF">BJP25_05550</name>
</gene>
<dbReference type="OrthoDB" id="3217562at2"/>
<protein>
    <recommendedName>
        <fullName evidence="3">HTH cro/C1-type domain-containing protein</fullName>
    </recommendedName>
</protein>
<dbReference type="GO" id="GO:0003677">
    <property type="term" value="F:DNA binding"/>
    <property type="evidence" value="ECO:0007669"/>
    <property type="project" value="InterPro"/>
</dbReference>
<dbReference type="Gene3D" id="1.10.260.40">
    <property type="entry name" value="lambda repressor-like DNA-binding domains"/>
    <property type="match status" value="1"/>
</dbReference>
<dbReference type="InterPro" id="IPR001387">
    <property type="entry name" value="Cro/C1-type_HTH"/>
</dbReference>
<sequence length="451" mass="48317">MAKYAPNTQLAWQRLQRGWSREELVAQIKQSMAACFEAESGLTAETVRRWESGDRWPEPRFRKHLVLLFGLPASELGLLTADELALHPLPLSPSPLASGSPERMVESIVREVVMALFEGKRGRSLLDTSLVSLVRHGVGEPSGLPALRGAASVQLDPRSVDAYSEITAAHRQLYWRSTPQELVASVAAHAQLGQDLLDSRVGRDHTTRRLAAAVAESALLTARLAFFDLQRLPLAAQAFEVAEKAAALAEDHALAAAVAAHQAFVPGFAGDGAQADAHLDAATAHLRYTTSPQLKSWLYCVQAELLARTGRASDSLSRIRLAEDALASDGQDPVWLDFYNSARLDGFAGNALLLGGQHDQAAIRLEAAISGLADAESKQRSVLLFDLAAARAATDAEHALAAVHGACDALNTSWYAAALDRVPALRTALTATPYLAELDERVQALAPAAES</sequence>
<organism evidence="1 2">
    <name type="scientific">Actinokineospora bangkokensis</name>
    <dbReference type="NCBI Taxonomy" id="1193682"/>
    <lineage>
        <taxon>Bacteria</taxon>
        <taxon>Bacillati</taxon>
        <taxon>Actinomycetota</taxon>
        <taxon>Actinomycetes</taxon>
        <taxon>Pseudonocardiales</taxon>
        <taxon>Pseudonocardiaceae</taxon>
        <taxon>Actinokineospora</taxon>
    </lineage>
</organism>
<keyword evidence="2" id="KW-1185">Reference proteome</keyword>
<dbReference type="RefSeq" id="WP_075978726.1">
    <property type="nucleotide sequence ID" value="NZ_MKQR01000032.1"/>
</dbReference>
<evidence type="ECO:0008006" key="3">
    <source>
        <dbReference type="Google" id="ProtNLM"/>
    </source>
</evidence>
<evidence type="ECO:0000313" key="1">
    <source>
        <dbReference type="EMBL" id="OLR89541.1"/>
    </source>
</evidence>
<evidence type="ECO:0000313" key="2">
    <source>
        <dbReference type="Proteomes" id="UP000186040"/>
    </source>
</evidence>
<dbReference type="STRING" id="1193682.BJP25_05550"/>
<comment type="caution">
    <text evidence="1">The sequence shown here is derived from an EMBL/GenBank/DDBJ whole genome shotgun (WGS) entry which is preliminary data.</text>
</comment>
<dbReference type="EMBL" id="MKQR01000032">
    <property type="protein sequence ID" value="OLR89541.1"/>
    <property type="molecule type" value="Genomic_DNA"/>
</dbReference>
<accession>A0A1Q9LBY4</accession>
<name>A0A1Q9LBY4_9PSEU</name>
<dbReference type="Proteomes" id="UP000186040">
    <property type="component" value="Unassembled WGS sequence"/>
</dbReference>
<dbReference type="CDD" id="cd00093">
    <property type="entry name" value="HTH_XRE"/>
    <property type="match status" value="1"/>
</dbReference>
<proteinExistence type="predicted"/>
<dbReference type="AlphaFoldDB" id="A0A1Q9LBY4"/>
<dbReference type="InterPro" id="IPR010982">
    <property type="entry name" value="Lambda_DNA-bd_dom_sf"/>
</dbReference>